<dbReference type="InterPro" id="IPR018961">
    <property type="entry name" value="DnaJ_homolog_subfam-C_membr-28"/>
</dbReference>
<comment type="caution">
    <text evidence="3">The sequence shown here is derived from an EMBL/GenBank/DDBJ whole genome shotgun (WGS) entry which is preliminary data.</text>
</comment>
<dbReference type="Pfam" id="PF09350">
    <property type="entry name" value="DJC28_CD"/>
    <property type="match status" value="1"/>
</dbReference>
<organism evidence="3 4">
    <name type="scientific">Zhihengliuella halotolerans</name>
    <dbReference type="NCBI Taxonomy" id="370736"/>
    <lineage>
        <taxon>Bacteria</taxon>
        <taxon>Bacillati</taxon>
        <taxon>Actinomycetota</taxon>
        <taxon>Actinomycetes</taxon>
        <taxon>Micrococcales</taxon>
        <taxon>Micrococcaceae</taxon>
        <taxon>Zhihengliuella</taxon>
    </lineage>
</organism>
<sequence length="219" mass="25281">MRPRNDDEQRGRPPLRDTDPLLRAARYRDEQDLESRPAAPEFVDGSTAPEIRPRFHEHDDVGEVAAGAIDQAVARGDFDNLAYAGKPLPGLGGTHDPDWWIKGLIERERISGLGPPAIALRQEAAELRERLDGLGGERQVREVLRDFNDRIVEARRQLLGGPPVVTDTRDEDDEVRLWRQRREEKAAAAEDERRRRAELEERERAERRARRLRRWIPWA</sequence>
<feature type="domain" description="DnaJ homologue subfamily C member 28 conserved" evidence="2">
    <location>
        <begin position="68"/>
        <end position="132"/>
    </location>
</feature>
<evidence type="ECO:0000256" key="1">
    <source>
        <dbReference type="SAM" id="MobiDB-lite"/>
    </source>
</evidence>
<feature type="compositionally biased region" description="Basic and acidic residues" evidence="1">
    <location>
        <begin position="1"/>
        <end position="35"/>
    </location>
</feature>
<dbReference type="AlphaFoldDB" id="A0A4Q8ADY3"/>
<feature type="region of interest" description="Disordered" evidence="1">
    <location>
        <begin position="1"/>
        <end position="53"/>
    </location>
</feature>
<dbReference type="OrthoDB" id="3395286at2"/>
<keyword evidence="4" id="KW-1185">Reference proteome</keyword>
<feature type="compositionally biased region" description="Basic and acidic residues" evidence="1">
    <location>
        <begin position="184"/>
        <end position="206"/>
    </location>
</feature>
<accession>A0A4Q8ADY3</accession>
<evidence type="ECO:0000313" key="3">
    <source>
        <dbReference type="EMBL" id="RZU62462.1"/>
    </source>
</evidence>
<proteinExistence type="predicted"/>
<evidence type="ECO:0000313" key="4">
    <source>
        <dbReference type="Proteomes" id="UP000292685"/>
    </source>
</evidence>
<name>A0A4Q8ADY3_9MICC</name>
<dbReference type="RefSeq" id="WP_130451052.1">
    <property type="nucleotide sequence ID" value="NZ_SHLA01000001.1"/>
</dbReference>
<dbReference type="EMBL" id="SHLA01000001">
    <property type="protein sequence ID" value="RZU62462.1"/>
    <property type="molecule type" value="Genomic_DNA"/>
</dbReference>
<dbReference type="Proteomes" id="UP000292685">
    <property type="component" value="Unassembled WGS sequence"/>
</dbReference>
<evidence type="ECO:0000259" key="2">
    <source>
        <dbReference type="Pfam" id="PF09350"/>
    </source>
</evidence>
<protein>
    <submittedName>
        <fullName evidence="3">Uncharacterized protein DUF1992</fullName>
    </submittedName>
</protein>
<feature type="region of interest" description="Disordered" evidence="1">
    <location>
        <begin position="184"/>
        <end position="209"/>
    </location>
</feature>
<reference evidence="3 4" key="1">
    <citation type="submission" date="2019-02" db="EMBL/GenBank/DDBJ databases">
        <title>Sequencing the genomes of 1000 actinobacteria strains.</title>
        <authorList>
            <person name="Klenk H.-P."/>
        </authorList>
    </citation>
    <scope>NUCLEOTIDE SEQUENCE [LARGE SCALE GENOMIC DNA]</scope>
    <source>
        <strain evidence="3 4">DSM 17364</strain>
    </source>
</reference>
<gene>
    <name evidence="3" type="ORF">EV380_2058</name>
</gene>